<dbReference type="KEGG" id="gms:SOIL9_20130"/>
<evidence type="ECO:0000313" key="2">
    <source>
        <dbReference type="Proteomes" id="UP000464178"/>
    </source>
</evidence>
<gene>
    <name evidence="1" type="ORF">SOIL9_20130</name>
</gene>
<name>A0A6P2D327_9BACT</name>
<reference evidence="1 2" key="1">
    <citation type="submission" date="2019-05" db="EMBL/GenBank/DDBJ databases">
        <authorList>
            <consortium name="Science for Life Laboratories"/>
        </authorList>
    </citation>
    <scope>NUCLEOTIDE SEQUENCE [LARGE SCALE GENOMIC DNA]</scope>
    <source>
        <strain evidence="1">Soil9</strain>
    </source>
</reference>
<dbReference type="EMBL" id="LR593886">
    <property type="protein sequence ID" value="VTR95701.1"/>
    <property type="molecule type" value="Genomic_DNA"/>
</dbReference>
<evidence type="ECO:0000313" key="1">
    <source>
        <dbReference type="EMBL" id="VTR95701.1"/>
    </source>
</evidence>
<dbReference type="AlphaFoldDB" id="A0A6P2D327"/>
<protein>
    <submittedName>
        <fullName evidence="1">Uncharacterized protein</fullName>
    </submittedName>
</protein>
<proteinExistence type="predicted"/>
<dbReference type="Proteomes" id="UP000464178">
    <property type="component" value="Chromosome"/>
</dbReference>
<keyword evidence="2" id="KW-1185">Reference proteome</keyword>
<accession>A0A6P2D327</accession>
<sequence>MVVISFAENLEPTQIVINGFATASKPPIRNIPSAAAWPPPTRNNLRWCSIWLVAWRVVACGVRTPVAATSVEVIVTRRRLAIEKNGTSDNPRVAPIKMGPNCVRERFASVVSMCQLPYPISWRRAERFMSRGVNRAVGTALKYNVAFASRFAIDAVIEMIDNIIISLSDSIRVKVAIRRSSETKMLIKFNLSNLWTPHNAASKAVPRRVIARLRATIRKVIDMALCSDSVILYKFMKVCSNAMSIRHATEPIPNRSAMPLVKVWFVAS</sequence>
<organism evidence="1 2">
    <name type="scientific">Gemmata massiliana</name>
    <dbReference type="NCBI Taxonomy" id="1210884"/>
    <lineage>
        <taxon>Bacteria</taxon>
        <taxon>Pseudomonadati</taxon>
        <taxon>Planctomycetota</taxon>
        <taxon>Planctomycetia</taxon>
        <taxon>Gemmatales</taxon>
        <taxon>Gemmataceae</taxon>
        <taxon>Gemmata</taxon>
    </lineage>
</organism>